<dbReference type="RefSeq" id="WP_093089847.1">
    <property type="nucleotide sequence ID" value="NZ_FNBE01000035.1"/>
</dbReference>
<protein>
    <recommendedName>
        <fullName evidence="3">Methyltransferase domain-containing protein</fullName>
    </recommendedName>
</protein>
<sequence>MLAPGGTLARFLNHRLLDDEPLAALDAVYRTHAPETCSDGRPPSWRHDDDAVAADPAFAQVRSHTLSGTRIYTADEWLGLVTTLSDHIALGPLRLNRLVDALRVVIDDDLGGSLHVTSRTHVVLATRL</sequence>
<keyword evidence="2" id="KW-1185">Reference proteome</keyword>
<reference evidence="1 2" key="1">
    <citation type="submission" date="2016-10" db="EMBL/GenBank/DDBJ databases">
        <authorList>
            <person name="de Groot N.N."/>
        </authorList>
    </citation>
    <scope>NUCLEOTIDE SEQUENCE [LARGE SCALE GENOMIC DNA]</scope>
    <source>
        <strain evidence="1 2">CGMCC 4.3143</strain>
    </source>
</reference>
<dbReference type="Proteomes" id="UP000198967">
    <property type="component" value="Unassembled WGS sequence"/>
</dbReference>
<organism evidence="1 2">
    <name type="scientific">Pseudonocardia oroxyli</name>
    <dbReference type="NCBI Taxonomy" id="366584"/>
    <lineage>
        <taxon>Bacteria</taxon>
        <taxon>Bacillati</taxon>
        <taxon>Actinomycetota</taxon>
        <taxon>Actinomycetes</taxon>
        <taxon>Pseudonocardiales</taxon>
        <taxon>Pseudonocardiaceae</taxon>
        <taxon>Pseudonocardia</taxon>
    </lineage>
</organism>
<proteinExistence type="predicted"/>
<accession>A0A1G8EES4</accession>
<dbReference type="EMBL" id="FNBE01000035">
    <property type="protein sequence ID" value="SDH68432.1"/>
    <property type="molecule type" value="Genomic_DNA"/>
</dbReference>
<dbReference type="AlphaFoldDB" id="A0A1G8EES4"/>
<dbReference type="STRING" id="366584.SAMN05216377_1357"/>
<evidence type="ECO:0008006" key="3">
    <source>
        <dbReference type="Google" id="ProtNLM"/>
    </source>
</evidence>
<evidence type="ECO:0000313" key="2">
    <source>
        <dbReference type="Proteomes" id="UP000198967"/>
    </source>
</evidence>
<dbReference type="OrthoDB" id="9797252at2"/>
<name>A0A1G8EES4_PSEOR</name>
<evidence type="ECO:0000313" key="1">
    <source>
        <dbReference type="EMBL" id="SDH68432.1"/>
    </source>
</evidence>
<gene>
    <name evidence="1" type="ORF">SAMN05216377_1357</name>
</gene>